<dbReference type="Pfam" id="PF13560">
    <property type="entry name" value="HTH_31"/>
    <property type="match status" value="1"/>
</dbReference>
<dbReference type="GO" id="GO:0005829">
    <property type="term" value="C:cytosol"/>
    <property type="evidence" value="ECO:0007669"/>
    <property type="project" value="TreeGrafter"/>
</dbReference>
<proteinExistence type="predicted"/>
<protein>
    <recommendedName>
        <fullName evidence="2">HTH cro/C1-type domain-containing protein</fullName>
    </recommendedName>
</protein>
<feature type="domain" description="HTH cro/C1-type" evidence="2">
    <location>
        <begin position="199"/>
        <end position="265"/>
    </location>
</feature>
<dbReference type="PANTHER" id="PTHR46797:SF1">
    <property type="entry name" value="METHYLPHOSPHONATE SYNTHASE"/>
    <property type="match status" value="1"/>
</dbReference>
<keyword evidence="3" id="KW-0614">Plasmid</keyword>
<dbReference type="EMBL" id="JN119829">
    <property type="protein sequence ID" value="AEP14262.1"/>
    <property type="molecule type" value="Genomic_DNA"/>
</dbReference>
<accession>G5CIY5</accession>
<dbReference type="SUPFAM" id="SSF47413">
    <property type="entry name" value="lambda repressor-like DNA-binding domains"/>
    <property type="match status" value="2"/>
</dbReference>
<dbReference type="PANTHER" id="PTHR46797">
    <property type="entry name" value="HTH-TYPE TRANSCRIPTIONAL REGULATOR"/>
    <property type="match status" value="1"/>
</dbReference>
<evidence type="ECO:0000256" key="1">
    <source>
        <dbReference type="ARBA" id="ARBA00023125"/>
    </source>
</evidence>
<evidence type="ECO:0000313" key="3">
    <source>
        <dbReference type="EMBL" id="AEP14262.1"/>
    </source>
</evidence>
<dbReference type="InterPro" id="IPR001387">
    <property type="entry name" value="Cro/C1-type_HTH"/>
</dbReference>
<feature type="domain" description="HTH cro/C1-type" evidence="2">
    <location>
        <begin position="12"/>
        <end position="66"/>
    </location>
</feature>
<dbReference type="SMART" id="SM00530">
    <property type="entry name" value="HTH_XRE"/>
    <property type="match status" value="2"/>
</dbReference>
<geneLocation type="plasmid" evidence="3">
    <name>pL15</name>
</geneLocation>
<dbReference type="GO" id="GO:0003677">
    <property type="term" value="F:DNA binding"/>
    <property type="evidence" value="ECO:0007669"/>
    <property type="project" value="UniProtKB-KW"/>
</dbReference>
<dbReference type="AlphaFoldDB" id="G5CIY5"/>
<dbReference type="PROSITE" id="PS50943">
    <property type="entry name" value="HTH_CROC1"/>
    <property type="match status" value="2"/>
</dbReference>
<evidence type="ECO:0000259" key="2">
    <source>
        <dbReference type="PROSITE" id="PS50943"/>
    </source>
</evidence>
<organism evidence="3">
    <name type="scientific">Sulfobacillus thermotolerans</name>
    <dbReference type="NCBI Taxonomy" id="338644"/>
    <lineage>
        <taxon>Bacteria</taxon>
        <taxon>Bacillati</taxon>
        <taxon>Bacillota</taxon>
        <taxon>Clostridia</taxon>
        <taxon>Eubacteriales</taxon>
        <taxon>Clostridiales Family XVII. Incertae Sedis</taxon>
        <taxon>Sulfobacillus</taxon>
    </lineage>
</organism>
<reference evidence="3" key="1">
    <citation type="journal article" date="2011" name="Appl. Environ. Microbiol.">
        <title>Two Large, Related, Cryptic Plasmids from Geographically Distinct Isolates of Sulfobacillus thermotolerans.</title>
        <authorList>
            <person name="Deane S.M."/>
            <person name="Rawlings D.E."/>
        </authorList>
    </citation>
    <scope>NUCLEOTIDE SEQUENCE</scope>
    <source>
        <strain evidence="3">L15</strain>
        <plasmid evidence="3">pL15</plasmid>
    </source>
</reference>
<dbReference type="GO" id="GO:0003700">
    <property type="term" value="F:DNA-binding transcription factor activity"/>
    <property type="evidence" value="ECO:0007669"/>
    <property type="project" value="TreeGrafter"/>
</dbReference>
<sequence>MAGKTFTFGQTLRLSRIARGLTIDEVAAKSGRNPGYLSTIERDKVNPSAAFLSDVAPFYGCPWWNVERNRLWLQSLAWLYGNTAVLNIAAGGAEAIRGAVAQAMTLVQILVDASALSEAVQQRVGEVLERLQLPGIKRIMLDEMAPILAWVVASLEANMLQPCNQDSVVDKAQCILTTIARELRSNAVDVDSIALGVQVRRLRLAKGWTPENVALLINRMWEQTHPKEPLVDTTYVLDIEEGTATVNMDVLSAIAHVFDVTPSSLLANLDNTPLPVTETDVVEVLRGYGLSDAAIAALRELIAFLRDRH</sequence>
<dbReference type="RefSeq" id="WP_031942629.1">
    <property type="nucleotide sequence ID" value="NC_025041.1"/>
</dbReference>
<dbReference type="Gene3D" id="1.10.260.40">
    <property type="entry name" value="lambda repressor-like DNA-binding domains"/>
    <property type="match status" value="2"/>
</dbReference>
<dbReference type="CDD" id="cd00093">
    <property type="entry name" value="HTH_XRE"/>
    <property type="match status" value="2"/>
</dbReference>
<gene>
    <name evidence="3" type="primary">orfL14</name>
</gene>
<name>G5CIY5_9FIRM</name>
<keyword evidence="1" id="KW-0238">DNA-binding</keyword>
<dbReference type="InterPro" id="IPR010982">
    <property type="entry name" value="Lambda_DNA-bd_dom_sf"/>
</dbReference>
<dbReference type="InterPro" id="IPR050807">
    <property type="entry name" value="TransReg_Diox_bact_type"/>
</dbReference>